<evidence type="ECO:0000313" key="2">
    <source>
        <dbReference type="Proteomes" id="UP000887540"/>
    </source>
</evidence>
<dbReference type="AlphaFoldDB" id="A0A914CUP2"/>
<feature type="compositionally biased region" description="Basic and acidic residues" evidence="1">
    <location>
        <begin position="49"/>
        <end position="60"/>
    </location>
</feature>
<proteinExistence type="predicted"/>
<reference evidence="3" key="1">
    <citation type="submission" date="2022-11" db="UniProtKB">
        <authorList>
            <consortium name="WormBaseParasite"/>
        </authorList>
    </citation>
    <scope>IDENTIFICATION</scope>
</reference>
<dbReference type="WBParaSite" id="ACRNAN_scaffold14279.g30058.t1">
    <property type="protein sequence ID" value="ACRNAN_scaffold14279.g30058.t1"/>
    <property type="gene ID" value="ACRNAN_scaffold14279.g30058"/>
</dbReference>
<feature type="region of interest" description="Disordered" evidence="1">
    <location>
        <begin position="34"/>
        <end position="113"/>
    </location>
</feature>
<protein>
    <submittedName>
        <fullName evidence="3">Uncharacterized protein</fullName>
    </submittedName>
</protein>
<organism evidence="2 3">
    <name type="scientific">Acrobeloides nanus</name>
    <dbReference type="NCBI Taxonomy" id="290746"/>
    <lineage>
        <taxon>Eukaryota</taxon>
        <taxon>Metazoa</taxon>
        <taxon>Ecdysozoa</taxon>
        <taxon>Nematoda</taxon>
        <taxon>Chromadorea</taxon>
        <taxon>Rhabditida</taxon>
        <taxon>Tylenchina</taxon>
        <taxon>Cephalobomorpha</taxon>
        <taxon>Cephaloboidea</taxon>
        <taxon>Cephalobidae</taxon>
        <taxon>Acrobeloides</taxon>
    </lineage>
</organism>
<evidence type="ECO:0000313" key="3">
    <source>
        <dbReference type="WBParaSite" id="ACRNAN_scaffold14279.g30058.t1"/>
    </source>
</evidence>
<sequence>MSASTPPPTYEEAQFAQVIIPAAVNPNTSPARNVHFSTMLPNSMPYRESNSKEDRPELEIRPPPSRRSNRPQNECVPVVTIQNRPATGHAGQPRPVAQDPPRPMTTSNHHHHRPLTSYLPHMHMPHVNLNLPPIQQQFTNLIYVDPEQLQRGPIITLPGHSGSFVPVSEEQSYHLFDNICEVL</sequence>
<name>A0A914CUP2_9BILA</name>
<evidence type="ECO:0000256" key="1">
    <source>
        <dbReference type="SAM" id="MobiDB-lite"/>
    </source>
</evidence>
<dbReference type="Proteomes" id="UP000887540">
    <property type="component" value="Unplaced"/>
</dbReference>
<accession>A0A914CUP2</accession>
<keyword evidence="2" id="KW-1185">Reference proteome</keyword>